<keyword evidence="6" id="KW-0963">Cytoplasm</keyword>
<evidence type="ECO:0000256" key="13">
    <source>
        <dbReference type="ARBA" id="ARBA00047614"/>
    </source>
</evidence>
<dbReference type="GO" id="GO:0071555">
    <property type="term" value="P:cell wall organization"/>
    <property type="evidence" value="ECO:0007669"/>
    <property type="project" value="UniProtKB-KW"/>
</dbReference>
<dbReference type="PROSITE" id="PS00844">
    <property type="entry name" value="DALA_DALA_LIGASE_2"/>
    <property type="match status" value="1"/>
</dbReference>
<dbReference type="SUPFAM" id="SSF56059">
    <property type="entry name" value="Glutathione synthetase ATP-binding domain-like"/>
    <property type="match status" value="1"/>
</dbReference>
<dbReference type="Pfam" id="PF07478">
    <property type="entry name" value="Dala_Dala_lig_C"/>
    <property type="match status" value="1"/>
</dbReference>
<evidence type="ECO:0000256" key="14">
    <source>
        <dbReference type="PROSITE-ProRule" id="PRU00409"/>
    </source>
</evidence>
<keyword evidence="9 14" id="KW-0067">ATP-binding</keyword>
<feature type="domain" description="ATP-grasp" evidence="15">
    <location>
        <begin position="155"/>
        <end position="371"/>
    </location>
</feature>
<dbReference type="PANTHER" id="PTHR23132:SF23">
    <property type="entry name" value="D-ALANINE--D-ALANINE LIGASE B"/>
    <property type="match status" value="1"/>
</dbReference>
<evidence type="ECO:0000256" key="5">
    <source>
        <dbReference type="ARBA" id="ARBA00012216"/>
    </source>
</evidence>
<evidence type="ECO:0000313" key="16">
    <source>
        <dbReference type="EMBL" id="MDF1610773.1"/>
    </source>
</evidence>
<gene>
    <name evidence="16" type="ORF">P0M35_01300</name>
</gene>
<evidence type="ECO:0000259" key="15">
    <source>
        <dbReference type="PROSITE" id="PS50975"/>
    </source>
</evidence>
<dbReference type="GO" id="GO:0008360">
    <property type="term" value="P:regulation of cell shape"/>
    <property type="evidence" value="ECO:0007669"/>
    <property type="project" value="UniProtKB-KW"/>
</dbReference>
<dbReference type="PANTHER" id="PTHR23132">
    <property type="entry name" value="D-ALANINE--D-ALANINE LIGASE"/>
    <property type="match status" value="1"/>
</dbReference>
<keyword evidence="7" id="KW-0436">Ligase</keyword>
<protein>
    <recommendedName>
        <fullName evidence="5">D-alanine--D-alanine ligase</fullName>
        <ecNumber evidence="5">6.3.2.4</ecNumber>
    </recommendedName>
</protein>
<name>A0AAE3TD22_9BACT</name>
<dbReference type="InterPro" id="IPR013815">
    <property type="entry name" value="ATP_grasp_subdomain_1"/>
</dbReference>
<comment type="subcellular location">
    <subcellularLocation>
        <location evidence="3">Cytoplasm</location>
    </subcellularLocation>
</comment>
<evidence type="ECO:0000256" key="7">
    <source>
        <dbReference type="ARBA" id="ARBA00022598"/>
    </source>
</evidence>
<keyword evidence="8 14" id="KW-0547">Nucleotide-binding</keyword>
<dbReference type="AlphaFoldDB" id="A0AAE3TD22"/>
<keyword evidence="17" id="KW-1185">Reference proteome</keyword>
<evidence type="ECO:0000313" key="17">
    <source>
        <dbReference type="Proteomes" id="UP001221302"/>
    </source>
</evidence>
<dbReference type="EMBL" id="JARGDL010000001">
    <property type="protein sequence ID" value="MDF1610773.1"/>
    <property type="molecule type" value="Genomic_DNA"/>
</dbReference>
<dbReference type="Gene3D" id="3.30.470.20">
    <property type="entry name" value="ATP-grasp fold, B domain"/>
    <property type="match status" value="1"/>
</dbReference>
<evidence type="ECO:0000256" key="8">
    <source>
        <dbReference type="ARBA" id="ARBA00022741"/>
    </source>
</evidence>
<keyword evidence="10" id="KW-0133">Cell shape</keyword>
<dbReference type="PROSITE" id="PS50975">
    <property type="entry name" value="ATP_GRASP"/>
    <property type="match status" value="1"/>
</dbReference>
<dbReference type="InterPro" id="IPR000291">
    <property type="entry name" value="D-Ala_lig_Van_CS"/>
</dbReference>
<evidence type="ECO:0000256" key="6">
    <source>
        <dbReference type="ARBA" id="ARBA00022490"/>
    </source>
</evidence>
<dbReference type="RefSeq" id="WP_321534539.1">
    <property type="nucleotide sequence ID" value="NZ_JARGDL010000001.1"/>
</dbReference>
<dbReference type="Proteomes" id="UP001221302">
    <property type="component" value="Unassembled WGS sequence"/>
</dbReference>
<evidence type="ECO:0000256" key="4">
    <source>
        <dbReference type="ARBA" id="ARBA00010871"/>
    </source>
</evidence>
<dbReference type="InterPro" id="IPR011761">
    <property type="entry name" value="ATP-grasp"/>
</dbReference>
<dbReference type="InterPro" id="IPR011095">
    <property type="entry name" value="Dala_Dala_lig_C"/>
</dbReference>
<comment type="caution">
    <text evidence="16">The sequence shown here is derived from an EMBL/GenBank/DDBJ whole genome shotgun (WGS) entry which is preliminary data.</text>
</comment>
<accession>A0AAE3TD22</accession>
<organism evidence="16 17">
    <name type="scientific">Stygiobacter electus</name>
    <dbReference type="NCBI Taxonomy" id="3032292"/>
    <lineage>
        <taxon>Bacteria</taxon>
        <taxon>Pseudomonadati</taxon>
        <taxon>Ignavibacteriota</taxon>
        <taxon>Ignavibacteria</taxon>
        <taxon>Ignavibacteriales</taxon>
        <taxon>Melioribacteraceae</taxon>
        <taxon>Stygiobacter</taxon>
    </lineage>
</organism>
<evidence type="ECO:0000256" key="3">
    <source>
        <dbReference type="ARBA" id="ARBA00004496"/>
    </source>
</evidence>
<dbReference type="GO" id="GO:0005737">
    <property type="term" value="C:cytoplasm"/>
    <property type="evidence" value="ECO:0007669"/>
    <property type="project" value="UniProtKB-SubCell"/>
</dbReference>
<dbReference type="GO" id="GO:0009252">
    <property type="term" value="P:peptidoglycan biosynthetic process"/>
    <property type="evidence" value="ECO:0007669"/>
    <property type="project" value="UniProtKB-KW"/>
</dbReference>
<dbReference type="Gene3D" id="3.30.1490.20">
    <property type="entry name" value="ATP-grasp fold, A domain"/>
    <property type="match status" value="1"/>
</dbReference>
<comment type="similarity">
    <text evidence="4">Belongs to the D-alanine--D-alanine ligase family.</text>
</comment>
<evidence type="ECO:0000256" key="10">
    <source>
        <dbReference type="ARBA" id="ARBA00022960"/>
    </source>
</evidence>
<evidence type="ECO:0000256" key="11">
    <source>
        <dbReference type="ARBA" id="ARBA00022984"/>
    </source>
</evidence>
<dbReference type="GO" id="GO:0008716">
    <property type="term" value="F:D-alanine-D-alanine ligase activity"/>
    <property type="evidence" value="ECO:0007669"/>
    <property type="project" value="UniProtKB-EC"/>
</dbReference>
<dbReference type="EC" id="6.3.2.4" evidence="5"/>
<evidence type="ECO:0000256" key="9">
    <source>
        <dbReference type="ARBA" id="ARBA00022840"/>
    </source>
</evidence>
<evidence type="ECO:0000256" key="1">
    <source>
        <dbReference type="ARBA" id="ARBA00001936"/>
    </source>
</evidence>
<comment type="catalytic activity">
    <reaction evidence="13">
        <text>2 D-alanine + ATP = D-alanyl-D-alanine + ADP + phosphate + H(+)</text>
        <dbReference type="Rhea" id="RHEA:11224"/>
        <dbReference type="ChEBI" id="CHEBI:15378"/>
        <dbReference type="ChEBI" id="CHEBI:30616"/>
        <dbReference type="ChEBI" id="CHEBI:43474"/>
        <dbReference type="ChEBI" id="CHEBI:57416"/>
        <dbReference type="ChEBI" id="CHEBI:57822"/>
        <dbReference type="ChEBI" id="CHEBI:456216"/>
        <dbReference type="EC" id="6.3.2.4"/>
    </reaction>
</comment>
<reference evidence="16" key="1">
    <citation type="submission" date="2023-03" db="EMBL/GenBank/DDBJ databases">
        <title>Stygiobacter electus gen. nov., sp. nov., facultatively anaerobic thermotolerant bacterium of the class Ignavibacteria from a well of Yessentuki mineral water deposit.</title>
        <authorList>
            <person name="Podosokorskaya O.A."/>
            <person name="Elcheninov A.G."/>
            <person name="Petrova N.F."/>
            <person name="Zavarzina D.G."/>
            <person name="Kublanov I.V."/>
            <person name="Merkel A.Y."/>
        </authorList>
    </citation>
    <scope>NUCLEOTIDE SEQUENCE</scope>
    <source>
        <strain evidence="16">09-Me</strain>
    </source>
</reference>
<dbReference type="GO" id="GO:0005524">
    <property type="term" value="F:ATP binding"/>
    <property type="evidence" value="ECO:0007669"/>
    <property type="project" value="UniProtKB-UniRule"/>
</dbReference>
<keyword evidence="12" id="KW-0961">Cell wall biogenesis/degradation</keyword>
<dbReference type="GO" id="GO:0046872">
    <property type="term" value="F:metal ion binding"/>
    <property type="evidence" value="ECO:0007669"/>
    <property type="project" value="InterPro"/>
</dbReference>
<comment type="cofactor">
    <cofactor evidence="2">
        <name>Mg(2+)</name>
        <dbReference type="ChEBI" id="CHEBI:18420"/>
    </cofactor>
</comment>
<evidence type="ECO:0000256" key="12">
    <source>
        <dbReference type="ARBA" id="ARBA00023316"/>
    </source>
</evidence>
<dbReference type="Gene3D" id="3.40.50.20">
    <property type="match status" value="1"/>
</dbReference>
<dbReference type="SUPFAM" id="SSF52440">
    <property type="entry name" value="PreATP-grasp domain"/>
    <property type="match status" value="1"/>
</dbReference>
<dbReference type="InterPro" id="IPR016185">
    <property type="entry name" value="PreATP-grasp_dom_sf"/>
</dbReference>
<proteinExistence type="inferred from homology"/>
<evidence type="ECO:0000256" key="2">
    <source>
        <dbReference type="ARBA" id="ARBA00001946"/>
    </source>
</evidence>
<comment type="cofactor">
    <cofactor evidence="1">
        <name>Mn(2+)</name>
        <dbReference type="ChEBI" id="CHEBI:29035"/>
    </cofactor>
</comment>
<sequence>MQKIFYVLYFVQKFLKYLKEFVISSYLPNKKLKVALTYNVKPEENIFGERTPLSNNSNTLKNFNDAFAEWDSVETINAIKNSLELFHDVIMIEANENAFENFRKHEIDIVFNVAECANGASREAQIPAMLDMLQIPYTGSDPLTLTTCLDKARTKEILSYYKIPTSKFLLVQSISDLIKFNLEFPVIIKPVAEGSSKGIFNSSFIKNYKDLEEKLSQLIKEYNQPFLVEEFLPGREFTVALIGNDDELEVLPIIELNLNELPKDLAPIYSYEAKWVVDTKDNPLNIFSCPANITSKLEKEISEIAKETFHVLRCKDWCRIDIRLDENEIPNVIEVNPLPGILPDPNDNSCFPKAARTAGMNYDEMINRVLLTAIKRHNLL</sequence>
<keyword evidence="11" id="KW-0573">Peptidoglycan synthesis</keyword>